<feature type="domain" description="RING-type" evidence="3">
    <location>
        <begin position="42"/>
        <end position="86"/>
    </location>
</feature>
<evidence type="ECO:0000256" key="1">
    <source>
        <dbReference type="PROSITE-ProRule" id="PRU00175"/>
    </source>
</evidence>
<evidence type="ECO:0000313" key="5">
    <source>
        <dbReference type="Proteomes" id="UP000694864"/>
    </source>
</evidence>
<name>A0ABM0WSM6_CAMSA</name>
<dbReference type="InterPro" id="IPR051266">
    <property type="entry name" value="CLCR"/>
</dbReference>
<dbReference type="PANTHER" id="PTHR10579">
    <property type="entry name" value="CALCIUM-ACTIVATED CHLORIDE CHANNEL REGULATOR"/>
    <property type="match status" value="1"/>
</dbReference>
<feature type="region of interest" description="Disordered" evidence="2">
    <location>
        <begin position="1"/>
        <end position="39"/>
    </location>
</feature>
<proteinExistence type="predicted"/>
<dbReference type="SMART" id="SM00327">
    <property type="entry name" value="VWA"/>
    <property type="match status" value="1"/>
</dbReference>
<dbReference type="InterPro" id="IPR002035">
    <property type="entry name" value="VWF_A"/>
</dbReference>
<dbReference type="SUPFAM" id="SSF57850">
    <property type="entry name" value="RING/U-box"/>
    <property type="match status" value="1"/>
</dbReference>
<organism evidence="5 6">
    <name type="scientific">Camelina sativa</name>
    <name type="common">False flax</name>
    <name type="synonym">Myagrum sativum</name>
    <dbReference type="NCBI Taxonomy" id="90675"/>
    <lineage>
        <taxon>Eukaryota</taxon>
        <taxon>Viridiplantae</taxon>
        <taxon>Streptophyta</taxon>
        <taxon>Embryophyta</taxon>
        <taxon>Tracheophyta</taxon>
        <taxon>Spermatophyta</taxon>
        <taxon>Magnoliopsida</taxon>
        <taxon>eudicotyledons</taxon>
        <taxon>Gunneridae</taxon>
        <taxon>Pentapetalae</taxon>
        <taxon>rosids</taxon>
        <taxon>malvids</taxon>
        <taxon>Brassicales</taxon>
        <taxon>Brassicaceae</taxon>
        <taxon>Camelineae</taxon>
        <taxon>Camelina</taxon>
    </lineage>
</organism>
<accession>A0ABM0WSM6</accession>
<dbReference type="CDD" id="cd23114">
    <property type="entry name" value="RING-H2_WAVH2"/>
    <property type="match status" value="1"/>
</dbReference>
<evidence type="ECO:0000259" key="4">
    <source>
        <dbReference type="PROSITE" id="PS50234"/>
    </source>
</evidence>
<evidence type="ECO:0000256" key="2">
    <source>
        <dbReference type="SAM" id="MobiDB-lite"/>
    </source>
</evidence>
<reference evidence="5" key="1">
    <citation type="journal article" date="2014" name="Nat. Commun.">
        <title>The emerging biofuel crop Camelina sativa retains a highly undifferentiated hexaploid genome structure.</title>
        <authorList>
            <person name="Kagale S."/>
            <person name="Koh C."/>
            <person name="Nixon J."/>
            <person name="Bollina V."/>
            <person name="Clarke W.E."/>
            <person name="Tuteja R."/>
            <person name="Spillane C."/>
            <person name="Robinson S.J."/>
            <person name="Links M.G."/>
            <person name="Clarke C."/>
            <person name="Higgins E.E."/>
            <person name="Huebert T."/>
            <person name="Sharpe A.G."/>
            <person name="Parkin I.A."/>
        </authorList>
    </citation>
    <scope>NUCLEOTIDE SEQUENCE [LARGE SCALE GENOMIC DNA]</scope>
    <source>
        <strain evidence="5">cv. DH55</strain>
    </source>
</reference>
<keyword evidence="1" id="KW-0863">Zinc-finger</keyword>
<dbReference type="Gene3D" id="3.40.50.410">
    <property type="entry name" value="von Willebrand factor, type A domain"/>
    <property type="match status" value="1"/>
</dbReference>
<gene>
    <name evidence="6" type="primary">LOC104754983</name>
</gene>
<dbReference type="Proteomes" id="UP000694864">
    <property type="component" value="Chromosome 17"/>
</dbReference>
<feature type="domain" description="VWFA" evidence="4">
    <location>
        <begin position="179"/>
        <end position="358"/>
    </location>
</feature>
<keyword evidence="1" id="KW-0862">Zinc</keyword>
<evidence type="ECO:0000259" key="3">
    <source>
        <dbReference type="PROSITE" id="PS50089"/>
    </source>
</evidence>
<dbReference type="Gene3D" id="3.30.40.10">
    <property type="entry name" value="Zinc/RING finger domain, C3HC4 (zinc finger)"/>
    <property type="match status" value="1"/>
</dbReference>
<sequence>MNSSGSENMEKETQRGNQSSNRPDASSPPPPSSPSSSIKSTCAICLDEIKKDDGKALFTAECSHTFHFDCITTNVKHGNRICPLCRVQWTQVPLFQGYHPVPRFPAAQVGFEDDEALPQGETQIQSASQRSDHPAVEIKLFPEVSALAKPVSRGDFAALVHLKAEGVSDDERRTRAPLDLIAVLDVSGSMNGVKLQLMKTAMGFVIQNLGETDRLSVISFSSMARRLFPLRLMSDTGKQAAMQAVNSLAATGGTNIAEGLKIGARVIEGRRWKNPVSGMILLSDGQDNHTLSHSRRHLRVRADYESLLPSSCRIPIHTFGFGSDHDAQLMHTISAVSRGTFSFIEAEDVIQDAFAQCIGGLLSVVILEQAVEIECVHEQGLKISSIKAGSYRSRIASDGRSATIDVGDMYAEEQRDFVVILGIPCCDNASSESESMSLLKVRCVYKDPVTEGIVRVEAGELSIQRPMELNKNFFLFFFFILFLKSPEKNKDKKTIKSFFFFFPSVFFYSLN</sequence>
<keyword evidence="1" id="KW-0479">Metal-binding</keyword>
<dbReference type="InterPro" id="IPR013083">
    <property type="entry name" value="Znf_RING/FYVE/PHD"/>
</dbReference>
<dbReference type="SMART" id="SM00184">
    <property type="entry name" value="RING"/>
    <property type="match status" value="1"/>
</dbReference>
<protein>
    <submittedName>
        <fullName evidence="6">Uncharacterized protein LOC104754983</fullName>
    </submittedName>
</protein>
<keyword evidence="5" id="KW-1185">Reference proteome</keyword>
<dbReference type="InterPro" id="IPR001841">
    <property type="entry name" value="Znf_RING"/>
</dbReference>
<dbReference type="Pfam" id="PF17123">
    <property type="entry name" value="zf-RING_11"/>
    <property type="match status" value="1"/>
</dbReference>
<dbReference type="GeneID" id="104754983"/>
<dbReference type="Pfam" id="PF00092">
    <property type="entry name" value="VWA"/>
    <property type="match status" value="1"/>
</dbReference>
<dbReference type="SUPFAM" id="SSF53300">
    <property type="entry name" value="vWA-like"/>
    <property type="match status" value="1"/>
</dbReference>
<dbReference type="PANTHER" id="PTHR10579:SF131">
    <property type="entry name" value="T6D22.13"/>
    <property type="match status" value="1"/>
</dbReference>
<dbReference type="RefSeq" id="XP_010475591.1">
    <property type="nucleotide sequence ID" value="XM_010477289.1"/>
</dbReference>
<reference evidence="6" key="2">
    <citation type="submission" date="2025-08" db="UniProtKB">
        <authorList>
            <consortium name="RefSeq"/>
        </authorList>
    </citation>
    <scope>IDENTIFICATION</scope>
    <source>
        <tissue evidence="6">Leaf</tissue>
    </source>
</reference>
<dbReference type="InterPro" id="IPR036465">
    <property type="entry name" value="vWFA_dom_sf"/>
</dbReference>
<dbReference type="CDD" id="cd01466">
    <property type="entry name" value="vWA_C3HC4_type"/>
    <property type="match status" value="1"/>
</dbReference>
<dbReference type="PROSITE" id="PS50234">
    <property type="entry name" value="VWFA"/>
    <property type="match status" value="1"/>
</dbReference>
<evidence type="ECO:0000313" key="6">
    <source>
        <dbReference type="RefSeq" id="XP_010475591.1"/>
    </source>
</evidence>
<dbReference type="PROSITE" id="PS50089">
    <property type="entry name" value="ZF_RING_2"/>
    <property type="match status" value="1"/>
</dbReference>